<dbReference type="PANTHER" id="PTHR42810:SF2">
    <property type="entry name" value="PURINE PERMEASE C1399.01C-RELATED"/>
    <property type="match status" value="1"/>
</dbReference>
<keyword evidence="6 8" id="KW-0472">Membrane</keyword>
<comment type="similarity">
    <text evidence="2">Belongs to the nucleobase:cation symporter-2 (NCS2) (TC 2.A.40) family.</text>
</comment>
<dbReference type="EMBL" id="JAJEQC010000001">
    <property type="protein sequence ID" value="MCC2135480.1"/>
    <property type="molecule type" value="Genomic_DNA"/>
</dbReference>
<dbReference type="GO" id="GO:0005886">
    <property type="term" value="C:plasma membrane"/>
    <property type="evidence" value="ECO:0007669"/>
    <property type="project" value="TreeGrafter"/>
</dbReference>
<evidence type="ECO:0000313" key="10">
    <source>
        <dbReference type="Proteomes" id="UP001199424"/>
    </source>
</evidence>
<evidence type="ECO:0000256" key="8">
    <source>
        <dbReference type="SAM" id="Phobius"/>
    </source>
</evidence>
<dbReference type="AlphaFoldDB" id="A0AAE3AEZ4"/>
<dbReference type="PANTHER" id="PTHR42810">
    <property type="entry name" value="PURINE PERMEASE C1399.01C-RELATED"/>
    <property type="match status" value="1"/>
</dbReference>
<evidence type="ECO:0000256" key="5">
    <source>
        <dbReference type="ARBA" id="ARBA00022989"/>
    </source>
</evidence>
<evidence type="ECO:0000256" key="1">
    <source>
        <dbReference type="ARBA" id="ARBA00004141"/>
    </source>
</evidence>
<evidence type="ECO:0000256" key="2">
    <source>
        <dbReference type="ARBA" id="ARBA00008821"/>
    </source>
</evidence>
<sequence length="491" mass="51173">MKLIYGIEDKPKFSKTLVFAFQQMIAIMAATLLVPLLVTSYGLQADAAAALFGAGIGTIVYLFCTKRRSPVFLGSSFTFLGAYAATIGQNYGYWGMLIGVAFAGLVYVIIGLVIKVVGSGWVNKLMPSVIIGPIVALIGLSLSGTATSWIMGNGAAAVVYGETYNWAAIICGIFTFFMIVIASVKGSKTVKLIPFIVGIGAGYALALVFTIIGMATGTESLKLLSFQPFIDAFGTFSITSIVDYPKFFFLKAIETNGQYPLDAAAIGNIAMIYIPIGVVELAQHIADHKNLSTVVNRDLIADPGLDKTLIGDGLGSIVGAFFGGCANTTYGESIGCIAITGNASVVSILTAALGCMVLSFFTPFVVLINSIPKCVMGGACIALYGFIAVSGLQMLHRVDLGNSKNLFVVSSILVCGIGGLYFGFGTNSITGGALLNITSLAVALIVGIVTNLIVNNGKLSSGEDGLSSAASEMGKVDPETTEIPSRKSKKK</sequence>
<feature type="transmembrane region" description="Helical" evidence="8">
    <location>
        <begin position="348"/>
        <end position="368"/>
    </location>
</feature>
<accession>A0AAE3AEZ4</accession>
<dbReference type="RefSeq" id="WP_308448136.1">
    <property type="nucleotide sequence ID" value="NZ_JAJEQC010000001.1"/>
</dbReference>
<feature type="transmembrane region" description="Helical" evidence="8">
    <location>
        <begin position="406"/>
        <end position="424"/>
    </location>
</feature>
<keyword evidence="5 8" id="KW-1133">Transmembrane helix</keyword>
<evidence type="ECO:0000313" key="9">
    <source>
        <dbReference type="EMBL" id="MCC2135480.1"/>
    </source>
</evidence>
<gene>
    <name evidence="9" type="ORF">LKD31_00405</name>
</gene>
<protein>
    <submittedName>
        <fullName evidence="9">Uracil-xanthine permease</fullName>
    </submittedName>
</protein>
<organism evidence="9 10">
    <name type="scientific">Hominenteromicrobium mulieris</name>
    <dbReference type="NCBI Taxonomy" id="2885357"/>
    <lineage>
        <taxon>Bacteria</taxon>
        <taxon>Bacillati</taxon>
        <taxon>Bacillota</taxon>
        <taxon>Clostridia</taxon>
        <taxon>Eubacteriales</taxon>
        <taxon>Oscillospiraceae</taxon>
        <taxon>Hominenteromicrobium</taxon>
    </lineage>
</organism>
<dbReference type="Pfam" id="PF00860">
    <property type="entry name" value="Xan_ur_permease"/>
    <property type="match status" value="1"/>
</dbReference>
<dbReference type="InterPro" id="IPR006043">
    <property type="entry name" value="NCS2"/>
</dbReference>
<proteinExistence type="inferred from homology"/>
<evidence type="ECO:0000256" key="3">
    <source>
        <dbReference type="ARBA" id="ARBA00022448"/>
    </source>
</evidence>
<feature type="transmembrane region" description="Helical" evidence="8">
    <location>
        <begin position="195"/>
        <end position="215"/>
    </location>
</feature>
<feature type="region of interest" description="Disordered" evidence="7">
    <location>
        <begin position="464"/>
        <end position="491"/>
    </location>
</feature>
<feature type="transmembrane region" description="Helical" evidence="8">
    <location>
        <begin position="129"/>
        <end position="151"/>
    </location>
</feature>
<feature type="transmembrane region" description="Helical" evidence="8">
    <location>
        <begin position="433"/>
        <end position="454"/>
    </location>
</feature>
<comment type="caution">
    <text evidence="9">The sequence shown here is derived from an EMBL/GenBank/DDBJ whole genome shotgun (WGS) entry which is preliminary data.</text>
</comment>
<evidence type="ECO:0000256" key="4">
    <source>
        <dbReference type="ARBA" id="ARBA00022692"/>
    </source>
</evidence>
<feature type="transmembrane region" description="Helical" evidence="8">
    <location>
        <begin position="94"/>
        <end position="117"/>
    </location>
</feature>
<reference evidence="9" key="1">
    <citation type="submission" date="2021-10" db="EMBL/GenBank/DDBJ databases">
        <title>Anaerobic single-cell dispensing facilitates the cultivation of human gut bacteria.</title>
        <authorList>
            <person name="Afrizal A."/>
        </authorList>
    </citation>
    <scope>NUCLEOTIDE SEQUENCE</scope>
    <source>
        <strain evidence="9">CLA-AA-H250</strain>
    </source>
</reference>
<feature type="transmembrane region" description="Helical" evidence="8">
    <location>
        <begin position="71"/>
        <end position="88"/>
    </location>
</feature>
<feature type="transmembrane region" description="Helical" evidence="8">
    <location>
        <begin position="163"/>
        <end position="183"/>
    </location>
</feature>
<keyword evidence="10" id="KW-1185">Reference proteome</keyword>
<evidence type="ECO:0000256" key="6">
    <source>
        <dbReference type="ARBA" id="ARBA00023136"/>
    </source>
</evidence>
<dbReference type="Proteomes" id="UP001199424">
    <property type="component" value="Unassembled WGS sequence"/>
</dbReference>
<name>A0AAE3AEZ4_9FIRM</name>
<evidence type="ECO:0000256" key="7">
    <source>
        <dbReference type="SAM" id="MobiDB-lite"/>
    </source>
</evidence>
<keyword evidence="4 8" id="KW-0812">Transmembrane</keyword>
<comment type="subcellular location">
    <subcellularLocation>
        <location evidence="1">Membrane</location>
        <topology evidence="1">Multi-pass membrane protein</topology>
    </subcellularLocation>
</comment>
<dbReference type="GO" id="GO:0042907">
    <property type="term" value="F:xanthine transmembrane transporter activity"/>
    <property type="evidence" value="ECO:0007669"/>
    <property type="project" value="TreeGrafter"/>
</dbReference>
<feature type="transmembrane region" description="Helical" evidence="8">
    <location>
        <begin position="21"/>
        <end position="41"/>
    </location>
</feature>
<feature type="transmembrane region" description="Helical" evidence="8">
    <location>
        <begin position="47"/>
        <end position="64"/>
    </location>
</feature>
<keyword evidence="3" id="KW-0813">Transport</keyword>
<feature type="transmembrane region" description="Helical" evidence="8">
    <location>
        <begin position="375"/>
        <end position="394"/>
    </location>
</feature>